<sequence length="377" mass="39571">MKTLVLGGYGNFGARICRALAGSPGIELIVAGRDAQRASAFASSLGGTASGVRIDVQAADLARTLRGLGVELVIHTAGPFQNQDYCVPQAVVAAGAHYIDLADGRRFVCDFPAALDADFRTAGRTAVSGASTVPALSSAVIDHLADGWQGIRSIDICIAPAQGAPRGEATLAGVLAYCGEPIRVWQGGRWIELPGWADPVKVEFARMKPRRGALCDIPDLELLPARYAGVQSVMFRAALEVGLTQRAFAFLAFMHRAGLLPAPQKLAPLLHATGGVFDALGTALGGMVVRVEGTDAQGRPARRAWHIAADDNHGPEIPCMAAILLARRLANGDPTLPVGAHACTGLLGLSEFGPEFARWGMVTDVVDEERSESPVTR</sequence>
<evidence type="ECO:0000313" key="3">
    <source>
        <dbReference type="Proteomes" id="UP000281118"/>
    </source>
</evidence>
<dbReference type="EMBL" id="RXFT01000002">
    <property type="protein sequence ID" value="RUR66781.1"/>
    <property type="molecule type" value="Genomic_DNA"/>
</dbReference>
<name>A0A433MFM3_9BURK</name>
<dbReference type="SUPFAM" id="SSF51735">
    <property type="entry name" value="NAD(P)-binding Rossmann-fold domains"/>
    <property type="match status" value="1"/>
</dbReference>
<reference evidence="2 3" key="1">
    <citation type="submission" date="2018-12" db="EMBL/GenBank/DDBJ databases">
        <title>The genome sequences of Variovorax guangxiensis DSM 27352.</title>
        <authorList>
            <person name="Gao J."/>
            <person name="Sun J."/>
        </authorList>
    </citation>
    <scope>NUCLEOTIDE SEQUENCE [LARGE SCALE GENOMIC DNA]</scope>
    <source>
        <strain evidence="2 3">DSM 27352</strain>
    </source>
</reference>
<protein>
    <submittedName>
        <fullName evidence="2">Saccharopine dehydrogenase</fullName>
    </submittedName>
</protein>
<dbReference type="PANTHER" id="PTHR43796">
    <property type="entry name" value="CARBOXYNORSPERMIDINE SYNTHASE"/>
    <property type="match status" value="1"/>
</dbReference>
<evidence type="ECO:0000259" key="1">
    <source>
        <dbReference type="Pfam" id="PF03435"/>
    </source>
</evidence>
<comment type="caution">
    <text evidence="2">The sequence shown here is derived from an EMBL/GenBank/DDBJ whole genome shotgun (WGS) entry which is preliminary data.</text>
</comment>
<dbReference type="InterPro" id="IPR005097">
    <property type="entry name" value="Sacchrp_dh_NADP-bd"/>
</dbReference>
<dbReference type="Gene3D" id="3.30.360.10">
    <property type="entry name" value="Dihydrodipicolinate Reductase, domain 2"/>
    <property type="match status" value="1"/>
</dbReference>
<feature type="domain" description="Saccharopine dehydrogenase NADP binding" evidence="1">
    <location>
        <begin position="4"/>
        <end position="127"/>
    </location>
</feature>
<dbReference type="AlphaFoldDB" id="A0A433MFM3"/>
<accession>A0A433MFM3</accession>
<dbReference type="Pfam" id="PF03435">
    <property type="entry name" value="Sacchrp_dh_NADP"/>
    <property type="match status" value="1"/>
</dbReference>
<gene>
    <name evidence="2" type="ORF">EJP67_06850</name>
</gene>
<dbReference type="RefSeq" id="WP_126020914.1">
    <property type="nucleotide sequence ID" value="NZ_RXFT01000002.1"/>
</dbReference>
<proteinExistence type="predicted"/>
<dbReference type="OrthoDB" id="528778at2"/>
<evidence type="ECO:0000313" key="2">
    <source>
        <dbReference type="EMBL" id="RUR66781.1"/>
    </source>
</evidence>
<dbReference type="PANTHER" id="PTHR43796:SF2">
    <property type="entry name" value="CARBOXYNORSPERMIDINE SYNTHASE"/>
    <property type="match status" value="1"/>
</dbReference>
<dbReference type="Gene3D" id="3.40.50.720">
    <property type="entry name" value="NAD(P)-binding Rossmann-like Domain"/>
    <property type="match status" value="1"/>
</dbReference>
<dbReference type="Proteomes" id="UP000281118">
    <property type="component" value="Unassembled WGS sequence"/>
</dbReference>
<dbReference type="InterPro" id="IPR036291">
    <property type="entry name" value="NAD(P)-bd_dom_sf"/>
</dbReference>
<organism evidence="2 3">
    <name type="scientific">Variovorax guangxiensis</name>
    <dbReference type="NCBI Taxonomy" id="1775474"/>
    <lineage>
        <taxon>Bacteria</taxon>
        <taxon>Pseudomonadati</taxon>
        <taxon>Pseudomonadota</taxon>
        <taxon>Betaproteobacteria</taxon>
        <taxon>Burkholderiales</taxon>
        <taxon>Comamonadaceae</taxon>
        <taxon>Variovorax</taxon>
    </lineage>
</organism>